<dbReference type="AlphaFoldDB" id="A0A7K0DZ60"/>
<protein>
    <submittedName>
        <fullName evidence="1">Lincosamide resistance protein</fullName>
    </submittedName>
</protein>
<evidence type="ECO:0000313" key="1">
    <source>
        <dbReference type="EMBL" id="MQY30848.1"/>
    </source>
</evidence>
<accession>A0A7K0DZ60</accession>
<dbReference type="Proteomes" id="UP000431401">
    <property type="component" value="Unassembled WGS sequence"/>
</dbReference>
<dbReference type="InterPro" id="IPR043519">
    <property type="entry name" value="NT_sf"/>
</dbReference>
<dbReference type="Pfam" id="PF10706">
    <property type="entry name" value="Aminoglyc_resit"/>
    <property type="match status" value="1"/>
</dbReference>
<evidence type="ECO:0000313" key="2">
    <source>
        <dbReference type="Proteomes" id="UP000431401"/>
    </source>
</evidence>
<sequence length="164" mass="18212">MDAAQVLEIRRALRSVGVPIWIDGGWCVDALLGRQTRAHADLDIAVHRRDVGTLLECLAELGYTYTGDENTTDFNFVLARKSDGGSVDVHVFEFDEDGNSIYGIAYPSDSFTGVGTIDGEEVPCIGAERMFEFKTAYPPARKDVRDVRALGERYGFDLPPDYRE</sequence>
<gene>
    <name evidence="1" type="primary">linA</name>
    <name evidence="1" type="ORF">NRB56_64520</name>
</gene>
<reference evidence="1 2" key="1">
    <citation type="submission" date="2019-10" db="EMBL/GenBank/DDBJ databases">
        <title>Nocardia macrotermitis sp. nov. and Nocardia aurantia sp. nov., isolated from the gut of fungus growing-termite Macrotermes natalensis.</title>
        <authorList>
            <person name="Benndorf R."/>
            <person name="Schwitalla J."/>
            <person name="Martin K."/>
            <person name="De Beer W."/>
            <person name="Kaster A.-K."/>
            <person name="Vollmers J."/>
            <person name="Poulsen M."/>
            <person name="Beemelmanns C."/>
        </authorList>
    </citation>
    <scope>NUCLEOTIDE SEQUENCE [LARGE SCALE GENOMIC DNA]</scope>
    <source>
        <strain evidence="1 2">RB56</strain>
    </source>
</reference>
<dbReference type="SUPFAM" id="SSF81301">
    <property type="entry name" value="Nucleotidyltransferase"/>
    <property type="match status" value="1"/>
</dbReference>
<dbReference type="Gene3D" id="3.30.460.40">
    <property type="match status" value="1"/>
</dbReference>
<proteinExistence type="predicted"/>
<comment type="caution">
    <text evidence="1">The sequence shown here is derived from an EMBL/GenBank/DDBJ whole genome shotgun (WGS) entry which is preliminary data.</text>
</comment>
<dbReference type="RefSeq" id="WP_153348102.1">
    <property type="nucleotide sequence ID" value="NZ_WEGI01000015.1"/>
</dbReference>
<name>A0A7K0DZ60_9NOCA</name>
<organism evidence="1 2">
    <name type="scientific">Nocardia aurantia</name>
    <dbReference type="NCBI Taxonomy" id="2585199"/>
    <lineage>
        <taxon>Bacteria</taxon>
        <taxon>Bacillati</taxon>
        <taxon>Actinomycetota</taxon>
        <taxon>Actinomycetes</taxon>
        <taxon>Mycobacteriales</taxon>
        <taxon>Nocardiaceae</taxon>
        <taxon>Nocardia</taxon>
    </lineage>
</organism>
<keyword evidence="2" id="KW-1185">Reference proteome</keyword>
<dbReference type="InterPro" id="IPR019646">
    <property type="entry name" value="Aminoglyc_AdlTrfase"/>
</dbReference>
<dbReference type="OrthoDB" id="4539099at2"/>
<dbReference type="EMBL" id="WEGI01000015">
    <property type="protein sequence ID" value="MQY30848.1"/>
    <property type="molecule type" value="Genomic_DNA"/>
</dbReference>